<dbReference type="PANTHER" id="PTHR28136">
    <property type="entry name" value="NUCLEUS EXPORT PROTEIN BRR6"/>
    <property type="match status" value="1"/>
</dbReference>
<feature type="region of interest" description="Disordered" evidence="1">
    <location>
        <begin position="120"/>
        <end position="139"/>
    </location>
</feature>
<dbReference type="Pfam" id="PF10104">
    <property type="entry name" value="Brr6_like_C_C"/>
    <property type="match status" value="1"/>
</dbReference>
<dbReference type="GO" id="GO:0055088">
    <property type="term" value="P:lipid homeostasis"/>
    <property type="evidence" value="ECO:0007669"/>
    <property type="project" value="InterPro"/>
</dbReference>
<dbReference type="Proteomes" id="UP000765509">
    <property type="component" value="Unassembled WGS sequence"/>
</dbReference>
<evidence type="ECO:0000313" key="5">
    <source>
        <dbReference type="Proteomes" id="UP000765509"/>
    </source>
</evidence>
<feature type="region of interest" description="Disordered" evidence="1">
    <location>
        <begin position="207"/>
        <end position="259"/>
    </location>
</feature>
<keyword evidence="2" id="KW-1133">Transmembrane helix</keyword>
<feature type="compositionally biased region" description="Polar residues" evidence="1">
    <location>
        <begin position="99"/>
        <end position="110"/>
    </location>
</feature>
<feature type="compositionally biased region" description="Low complexity" evidence="1">
    <location>
        <begin position="125"/>
        <end position="136"/>
    </location>
</feature>
<reference evidence="4" key="1">
    <citation type="submission" date="2021-03" db="EMBL/GenBank/DDBJ databases">
        <title>Draft genome sequence of rust myrtle Austropuccinia psidii MF-1, a brazilian biotype.</title>
        <authorList>
            <person name="Quecine M.C."/>
            <person name="Pachon D.M.R."/>
            <person name="Bonatelli M.L."/>
            <person name="Correr F.H."/>
            <person name="Franceschini L.M."/>
            <person name="Leite T.F."/>
            <person name="Margarido G.R.A."/>
            <person name="Almeida C.A."/>
            <person name="Ferrarezi J.A."/>
            <person name="Labate C.A."/>
        </authorList>
    </citation>
    <scope>NUCLEOTIDE SEQUENCE</scope>
    <source>
        <strain evidence="4">MF-1</strain>
    </source>
</reference>
<feature type="transmembrane region" description="Helical" evidence="2">
    <location>
        <begin position="311"/>
        <end position="340"/>
    </location>
</feature>
<dbReference type="EMBL" id="AVOT02008984">
    <property type="protein sequence ID" value="MBW0487120.1"/>
    <property type="molecule type" value="Genomic_DNA"/>
</dbReference>
<feature type="compositionally biased region" description="Acidic residues" evidence="1">
    <location>
        <begin position="243"/>
        <end position="255"/>
    </location>
</feature>
<sequence>MTHDHPFRPQRPRNSSTRSTETPMDFVYEKPSSIHSFLTASNKRTSSIKPLKVIDQNGDKKLSGQSNPSSKISSWFSLSENSSQPSRKRTHLESESMDWETSSPTNNISTVENQNLLPDIDHNLSHQNSNSSLKSSFQIPDQLPCPPSFVVPTSSSSNLNSIHLSSVTNLKPESFGLKAQKRSNLATETLTDNEQDSSFDQFDVSLDDTRISSKPPFTNNIKQQDRRRRRKHPLRSKLSELTVESDDGNTDGEDPGEQRALIKPKLAKNRSNNSKSNLSTTNNFLTINRWKSDEDDSPSNGKSNLSTETPYILLVYLQLLFNSSLVFVVLYLAINLILMIRTDINHKVMIHSNTLRQEIELCTKEYHINRCFPVELRTPFIAKHCQEWETCMMRDPKLISRSKIGAETFAEIINGFVDVISWKTMLFIFMSIGAGVYATNLAMNNYKAKWEPHSRPISFAPMYPSKAEQSSEFSNHDKDPLMGSSQRDQTPHRKGRGK</sequence>
<feature type="compositionally biased region" description="Polar residues" evidence="1">
    <location>
        <begin position="63"/>
        <end position="85"/>
    </location>
</feature>
<keyword evidence="2" id="KW-0472">Membrane</keyword>
<dbReference type="AlphaFoldDB" id="A0A9Q3H2K5"/>
<keyword evidence="2" id="KW-0812">Transmembrane</keyword>
<dbReference type="SMART" id="SM01042">
    <property type="entry name" value="Brr6_like_C_C"/>
    <property type="match status" value="1"/>
</dbReference>
<dbReference type="GO" id="GO:0031965">
    <property type="term" value="C:nuclear membrane"/>
    <property type="evidence" value="ECO:0007669"/>
    <property type="project" value="InterPro"/>
</dbReference>
<accession>A0A9Q3H2K5</accession>
<feature type="compositionally biased region" description="Polar residues" evidence="1">
    <location>
        <begin position="12"/>
        <end position="22"/>
    </location>
</feature>
<feature type="region of interest" description="Disordered" evidence="1">
    <location>
        <begin position="1"/>
        <end position="25"/>
    </location>
</feature>
<evidence type="ECO:0000256" key="1">
    <source>
        <dbReference type="SAM" id="MobiDB-lite"/>
    </source>
</evidence>
<feature type="compositionally biased region" description="Basic residues" evidence="1">
    <location>
        <begin position="225"/>
        <end position="235"/>
    </location>
</feature>
<evidence type="ECO:0000313" key="4">
    <source>
        <dbReference type="EMBL" id="MBW0487120.1"/>
    </source>
</evidence>
<feature type="region of interest" description="Disordered" evidence="1">
    <location>
        <begin position="41"/>
        <end position="110"/>
    </location>
</feature>
<name>A0A9Q3H2K5_9BASI</name>
<evidence type="ECO:0000256" key="2">
    <source>
        <dbReference type="SAM" id="Phobius"/>
    </source>
</evidence>
<gene>
    <name evidence="4" type="ORF">O181_026835</name>
</gene>
<organism evidence="4 5">
    <name type="scientific">Austropuccinia psidii MF-1</name>
    <dbReference type="NCBI Taxonomy" id="1389203"/>
    <lineage>
        <taxon>Eukaryota</taxon>
        <taxon>Fungi</taxon>
        <taxon>Dikarya</taxon>
        <taxon>Basidiomycota</taxon>
        <taxon>Pucciniomycotina</taxon>
        <taxon>Pucciniomycetes</taxon>
        <taxon>Pucciniales</taxon>
        <taxon>Sphaerophragmiaceae</taxon>
        <taxon>Austropuccinia</taxon>
    </lineage>
</organism>
<dbReference type="OrthoDB" id="5961at2759"/>
<feature type="domain" description="Brl1/Brr6" evidence="3">
    <location>
        <begin position="313"/>
        <end position="447"/>
    </location>
</feature>
<dbReference type="InterPro" id="IPR040202">
    <property type="entry name" value="Brl1/Brr6"/>
</dbReference>
<keyword evidence="5" id="KW-1185">Reference proteome</keyword>
<dbReference type="GO" id="GO:0006998">
    <property type="term" value="P:nuclear envelope organization"/>
    <property type="evidence" value="ECO:0007669"/>
    <property type="project" value="InterPro"/>
</dbReference>
<feature type="region of interest" description="Disordered" evidence="1">
    <location>
        <begin position="464"/>
        <end position="498"/>
    </location>
</feature>
<proteinExistence type="predicted"/>
<evidence type="ECO:0000259" key="3">
    <source>
        <dbReference type="SMART" id="SM01042"/>
    </source>
</evidence>
<protein>
    <recommendedName>
        <fullName evidence="3">Brl1/Brr6 domain-containing protein</fullName>
    </recommendedName>
</protein>
<dbReference type="InterPro" id="IPR018767">
    <property type="entry name" value="Brl1/Brr6_dom"/>
</dbReference>
<comment type="caution">
    <text evidence="4">The sequence shown here is derived from an EMBL/GenBank/DDBJ whole genome shotgun (WGS) entry which is preliminary data.</text>
</comment>
<dbReference type="PANTHER" id="PTHR28136:SF1">
    <property type="entry name" value="NUCLEUS EXPORT PROTEIN BRL1"/>
    <property type="match status" value="1"/>
</dbReference>